<dbReference type="PANTHER" id="PTHR12774:SF2">
    <property type="entry name" value="PEROXISOMAL BIOGENESIS FACTOR 19"/>
    <property type="match status" value="1"/>
</dbReference>
<gene>
    <name evidence="2" type="ORF">PECAL_6P20560</name>
</gene>
<evidence type="ECO:0000256" key="1">
    <source>
        <dbReference type="SAM" id="MobiDB-lite"/>
    </source>
</evidence>
<protein>
    <recommendedName>
        <fullName evidence="4">Peroxin-19</fullName>
    </recommendedName>
</protein>
<evidence type="ECO:0000313" key="3">
    <source>
        <dbReference type="Proteomes" id="UP000789595"/>
    </source>
</evidence>
<organism evidence="2 3">
    <name type="scientific">Pelagomonas calceolata</name>
    <dbReference type="NCBI Taxonomy" id="35677"/>
    <lineage>
        <taxon>Eukaryota</taxon>
        <taxon>Sar</taxon>
        <taxon>Stramenopiles</taxon>
        <taxon>Ochrophyta</taxon>
        <taxon>Pelagophyceae</taxon>
        <taxon>Pelagomonadales</taxon>
        <taxon>Pelagomonadaceae</taxon>
        <taxon>Pelagomonas</taxon>
    </lineage>
</organism>
<reference evidence="2" key="1">
    <citation type="submission" date="2021-11" db="EMBL/GenBank/DDBJ databases">
        <authorList>
            <consortium name="Genoscope - CEA"/>
            <person name="William W."/>
        </authorList>
    </citation>
    <scope>NUCLEOTIDE SEQUENCE</scope>
</reference>
<dbReference type="EMBL" id="CAKKNE010000006">
    <property type="protein sequence ID" value="CAH0380403.1"/>
    <property type="molecule type" value="Genomic_DNA"/>
</dbReference>
<dbReference type="GO" id="GO:0005778">
    <property type="term" value="C:peroxisomal membrane"/>
    <property type="evidence" value="ECO:0007669"/>
    <property type="project" value="TreeGrafter"/>
</dbReference>
<sequence>MADMKAMMRESAKAKREMEEMRRKAEADLDEILDEAIAEFEAEEDLTEKPEDDEGERMETLLAGEKRAKRIDLAMEEEMKDDAYNRLDSLVDNLRNPAFKDTLEMTLRALSGNEEGARTIEQFVRDQRDRAERLISDEAPDVELDRGLSRTMELLATSSSNMEGLEPAQIEQSGDEMMTNMIAEFEKLGQKEDFDQIVENMLRQLLAKDLMYEPMSKVCDKYPEWLAEKYETLSQDEYQRYGTQYQYFQRIVAVYKYEPDNFPRLVELLQDLQKYGQVPSEIIKELAPALEFGPDGMPVMNLGDNIFPKPGAAPGMPGLPTPDASAANCCVS</sequence>
<dbReference type="Pfam" id="PF04614">
    <property type="entry name" value="Pex19"/>
    <property type="match status" value="1"/>
</dbReference>
<keyword evidence="3" id="KW-1185">Reference proteome</keyword>
<dbReference type="InterPro" id="IPR006708">
    <property type="entry name" value="Pex19"/>
</dbReference>
<evidence type="ECO:0000313" key="2">
    <source>
        <dbReference type="EMBL" id="CAH0380403.1"/>
    </source>
</evidence>
<name>A0A8J2SZ83_9STRA</name>
<dbReference type="AlphaFoldDB" id="A0A8J2SZ83"/>
<feature type="region of interest" description="Disordered" evidence="1">
    <location>
        <begin position="1"/>
        <end position="23"/>
    </location>
</feature>
<dbReference type="GO" id="GO:0033328">
    <property type="term" value="F:peroxisome membrane targeting sequence binding"/>
    <property type="evidence" value="ECO:0007669"/>
    <property type="project" value="TreeGrafter"/>
</dbReference>
<accession>A0A8J2SZ83</accession>
<evidence type="ECO:0008006" key="4">
    <source>
        <dbReference type="Google" id="ProtNLM"/>
    </source>
</evidence>
<dbReference type="PANTHER" id="PTHR12774">
    <property type="entry name" value="PEROXISOMAL BIOGENESIS FACTOR 19"/>
    <property type="match status" value="1"/>
</dbReference>
<dbReference type="GO" id="GO:0045046">
    <property type="term" value="P:protein import into peroxisome membrane"/>
    <property type="evidence" value="ECO:0007669"/>
    <property type="project" value="TreeGrafter"/>
</dbReference>
<dbReference type="Proteomes" id="UP000789595">
    <property type="component" value="Unassembled WGS sequence"/>
</dbReference>
<dbReference type="Gene3D" id="1.20.120.900">
    <property type="entry name" value="Pex19, mPTS binding domain"/>
    <property type="match status" value="1"/>
</dbReference>
<dbReference type="OrthoDB" id="21292at2759"/>
<dbReference type="InterPro" id="IPR038322">
    <property type="entry name" value="Pex19_C_sf"/>
</dbReference>
<comment type="caution">
    <text evidence="2">The sequence shown here is derived from an EMBL/GenBank/DDBJ whole genome shotgun (WGS) entry which is preliminary data.</text>
</comment>
<proteinExistence type="predicted"/>